<dbReference type="Proteomes" id="UP001574169">
    <property type="component" value="Unassembled WGS sequence"/>
</dbReference>
<comment type="caution">
    <text evidence="1">The sequence shown here is derived from an EMBL/GenBank/DDBJ whole genome shotgun (WGS) entry which is preliminary data.</text>
</comment>
<evidence type="ECO:0000313" key="1">
    <source>
        <dbReference type="EMBL" id="MFA9190672.1"/>
    </source>
</evidence>
<gene>
    <name evidence="1" type="ORF">AAGV28_04745</name>
</gene>
<evidence type="ECO:0000313" key="2">
    <source>
        <dbReference type="Proteomes" id="UP001574169"/>
    </source>
</evidence>
<name>A0ABV4TBC0_9FLAO</name>
<sequence length="53" mass="6169">MKNSNINTKQNAVIKQTLSLEEFVKKYIISSQNEIKDLKLFPFNLKKTLKNKG</sequence>
<organism evidence="1 2">
    <name type="scientific">Flavobacterium zubiriense</name>
    <dbReference type="NCBI Taxonomy" id="3138075"/>
    <lineage>
        <taxon>Bacteria</taxon>
        <taxon>Pseudomonadati</taxon>
        <taxon>Bacteroidota</taxon>
        <taxon>Flavobacteriia</taxon>
        <taxon>Flavobacteriales</taxon>
        <taxon>Flavobacteriaceae</taxon>
        <taxon>Flavobacterium</taxon>
    </lineage>
</organism>
<dbReference type="EMBL" id="JBCFQL010000004">
    <property type="protein sequence ID" value="MFA9190672.1"/>
    <property type="molecule type" value="Genomic_DNA"/>
</dbReference>
<keyword evidence="2" id="KW-1185">Reference proteome</keyword>
<protein>
    <submittedName>
        <fullName evidence="1">Uncharacterized protein</fullName>
    </submittedName>
</protein>
<proteinExistence type="predicted"/>
<accession>A0ABV4TBC0</accession>
<dbReference type="RefSeq" id="WP_373405679.1">
    <property type="nucleotide sequence ID" value="NZ_JBCFQL010000004.1"/>
</dbReference>
<reference evidence="1 2" key="1">
    <citation type="submission" date="2024-04" db="EMBL/GenBank/DDBJ databases">
        <title>New Clade of Flavobacterium.</title>
        <authorList>
            <person name="Matos L."/>
            <person name="Proenca D.N."/>
            <person name="Fransisco R.M."/>
            <person name="Chung A.P."/>
            <person name="Maccario L."/>
            <person name="Sorensen S.J."/>
            <person name="Morais P.V."/>
        </authorList>
    </citation>
    <scope>NUCLEOTIDE SEQUENCE [LARGE SCALE GENOMIC DNA]</scope>
    <source>
        <strain evidence="1 2">FZUC8N2.13</strain>
    </source>
</reference>